<dbReference type="PANTHER" id="PTHR24412:SF441">
    <property type="entry name" value="KELCH-LIKE PROTEIN 28"/>
    <property type="match status" value="1"/>
</dbReference>
<proteinExistence type="predicted"/>
<feature type="domain" description="BACK" evidence="5">
    <location>
        <begin position="75"/>
        <end position="177"/>
    </location>
</feature>
<dbReference type="InterPro" id="IPR015915">
    <property type="entry name" value="Kelch-typ_b-propeller"/>
</dbReference>
<evidence type="ECO:0000256" key="3">
    <source>
        <dbReference type="ARBA" id="ARBA00022737"/>
    </source>
</evidence>
<protein>
    <submittedName>
        <fullName evidence="7">BACK domain-containing protein</fullName>
    </submittedName>
</protein>
<dbReference type="SMART" id="SM00875">
    <property type="entry name" value="BACK"/>
    <property type="match status" value="1"/>
</dbReference>
<dbReference type="InterPro" id="IPR011333">
    <property type="entry name" value="SKP1/BTB/POZ_sf"/>
</dbReference>
<keyword evidence="6" id="KW-1185">Reference proteome</keyword>
<reference evidence="7" key="1">
    <citation type="submission" date="2020-12" db="UniProtKB">
        <authorList>
            <consortium name="WormBaseParasite"/>
        </authorList>
    </citation>
    <scope>IDENTIFICATION</scope>
    <source>
        <strain evidence="7">MHco3</strain>
    </source>
</reference>
<evidence type="ECO:0000313" key="6">
    <source>
        <dbReference type="Proteomes" id="UP000025227"/>
    </source>
</evidence>
<accession>A0A7I5E9I7</accession>
<dbReference type="InterPro" id="IPR017096">
    <property type="entry name" value="BTB-kelch_protein"/>
</dbReference>
<sequence>MFTSEKVDFRQEEVEMFEIEGAALDALINYCYSGKIQISDVNIRSILHAACLLQLDEIKEACCEFLKKQLRPSNCVEIREFADSHSCRELVRCADEFILKNFQDIVCTEEFHQLTVNHMVQLLSNDELVVPSEEKVFTAVLQWVEFDLSSRKQFLPKLLEHVRFPLCQPEFLVNSVSTNALLMEDATCRTLVDRAKNDLILRSSAFECPRIRGRRIREDAGVIYVVGGKAESSVERLDSDGANPAWQYVAPLNQGRIVTGCSVAVVDKFIYAVGGDGCLGIFNSIERYNPATDEWMSDVAPCPTRPFFLGVAALDDHLYAIGGFKDHRDRNHCIVDRYDFRRNEWTFMAPMGLCRSLHSVSVLDGCLYAVGGCENAIALNSVERIDPRVGIWEEVCPMSTRRWGHGSAVLHGELYVAGGHNGNSGELGSAEKYDLRANKWTSVADMSCSRVGLGLAAVNEKLYAIGGLNRSVDRSLVDHASVEVFDPKTNQWKHHSNMNCRRTNPGVAILQKL</sequence>
<dbReference type="SUPFAM" id="SSF117281">
    <property type="entry name" value="Kelch motif"/>
    <property type="match status" value="2"/>
</dbReference>
<dbReference type="Gene3D" id="3.30.710.10">
    <property type="entry name" value="Potassium Channel Kv1.1, Chain A"/>
    <property type="match status" value="1"/>
</dbReference>
<dbReference type="Pfam" id="PF07707">
    <property type="entry name" value="BACK"/>
    <property type="match status" value="1"/>
</dbReference>
<evidence type="ECO:0000256" key="4">
    <source>
        <dbReference type="ARBA" id="ARBA00022786"/>
    </source>
</evidence>
<dbReference type="OrthoDB" id="5856479at2759"/>
<dbReference type="AlphaFoldDB" id="A0A7I5E9I7"/>
<dbReference type="Proteomes" id="UP000025227">
    <property type="component" value="Unplaced"/>
</dbReference>
<dbReference type="Gene3D" id="1.25.40.420">
    <property type="match status" value="1"/>
</dbReference>
<dbReference type="FunFam" id="1.25.40.420:FF:000001">
    <property type="entry name" value="Kelch-like family member 12"/>
    <property type="match status" value="1"/>
</dbReference>
<dbReference type="InterPro" id="IPR011705">
    <property type="entry name" value="BACK"/>
</dbReference>
<dbReference type="InterPro" id="IPR006652">
    <property type="entry name" value="Kelch_1"/>
</dbReference>
<dbReference type="WBParaSite" id="HCON_00087950-00001">
    <property type="protein sequence ID" value="HCON_00087950-00001"/>
    <property type="gene ID" value="HCON_00087950"/>
</dbReference>
<dbReference type="Pfam" id="PF24681">
    <property type="entry name" value="Kelch_KLHDC2_KLHL20_DRC7"/>
    <property type="match status" value="1"/>
</dbReference>
<dbReference type="PIRSF" id="PIRSF037037">
    <property type="entry name" value="Kelch-like_protein_gigaxonin"/>
    <property type="match status" value="1"/>
</dbReference>
<dbReference type="SUPFAM" id="SSF54695">
    <property type="entry name" value="POZ domain"/>
    <property type="match status" value="1"/>
</dbReference>
<evidence type="ECO:0000259" key="5">
    <source>
        <dbReference type="SMART" id="SM00875"/>
    </source>
</evidence>
<evidence type="ECO:0000256" key="2">
    <source>
        <dbReference type="ARBA" id="ARBA00022441"/>
    </source>
</evidence>
<keyword evidence="3" id="KW-0677">Repeat</keyword>
<keyword evidence="4" id="KW-0833">Ubl conjugation pathway</keyword>
<comment type="pathway">
    <text evidence="1">Protein modification; protein ubiquitination.</text>
</comment>
<evidence type="ECO:0000313" key="7">
    <source>
        <dbReference type="WBParaSite" id="HCON_00087950-00001"/>
    </source>
</evidence>
<dbReference type="SMART" id="SM00612">
    <property type="entry name" value="Kelch"/>
    <property type="match status" value="6"/>
</dbReference>
<dbReference type="PANTHER" id="PTHR24412">
    <property type="entry name" value="KELCH PROTEIN"/>
    <property type="match status" value="1"/>
</dbReference>
<name>A0A7I5E9I7_HAECO</name>
<evidence type="ECO:0000256" key="1">
    <source>
        <dbReference type="ARBA" id="ARBA00004906"/>
    </source>
</evidence>
<keyword evidence="2" id="KW-0880">Kelch repeat</keyword>
<dbReference type="Gene3D" id="2.120.10.80">
    <property type="entry name" value="Kelch-type beta propeller"/>
    <property type="match status" value="2"/>
</dbReference>
<dbReference type="Pfam" id="PF00651">
    <property type="entry name" value="BTB"/>
    <property type="match status" value="1"/>
</dbReference>
<dbReference type="InterPro" id="IPR000210">
    <property type="entry name" value="BTB/POZ_dom"/>
</dbReference>
<organism evidence="6 7">
    <name type="scientific">Haemonchus contortus</name>
    <name type="common">Barber pole worm</name>
    <dbReference type="NCBI Taxonomy" id="6289"/>
    <lineage>
        <taxon>Eukaryota</taxon>
        <taxon>Metazoa</taxon>
        <taxon>Ecdysozoa</taxon>
        <taxon>Nematoda</taxon>
        <taxon>Chromadorea</taxon>
        <taxon>Rhabditida</taxon>
        <taxon>Rhabditina</taxon>
        <taxon>Rhabditomorpha</taxon>
        <taxon>Strongyloidea</taxon>
        <taxon>Trichostrongylidae</taxon>
        <taxon>Haemonchus</taxon>
    </lineage>
</organism>